<feature type="transmembrane region" description="Helical" evidence="6">
    <location>
        <begin position="261"/>
        <end position="285"/>
    </location>
</feature>
<evidence type="ECO:0000256" key="1">
    <source>
        <dbReference type="ARBA" id="ARBA00004141"/>
    </source>
</evidence>
<feature type="transmembrane region" description="Helical" evidence="6">
    <location>
        <begin position="351"/>
        <end position="376"/>
    </location>
</feature>
<dbReference type="Proteomes" id="UP000010824">
    <property type="component" value="Chromosome"/>
</dbReference>
<dbReference type="Gene3D" id="1.20.1250.20">
    <property type="entry name" value="MFS general substrate transporter like domains"/>
    <property type="match status" value="1"/>
</dbReference>
<sequence length="460" mass="48588" precursor="true">MIDAREKKTILFVAALASFLVPFTGSSITIALPAMAAQFNADAVMLGWITSAYIISAAIFIVPFGRYADIVGRKKIFLSGVIIYTAASLACVFAPSVGFLIALRFIQGIGGAMLFATSLAIVTQVYGTGERGWALGVTIATVYAGLSLGPFLGGVLTGLFGWPSIFLVNVPLGLVTIAFTLRGIRHEWADAAGETLDRAGAVIYCIMLFTFINGMLLLPDPASLGWIGAALVSGAVFVWWEKRAGHPLIDFSVFSGNRTFVFSNIAAMINYGATFGVGVLLSLYLQYVQGFTAASAGLILVAQPVIQMIFSPIAGRLSDRIEPRIVSTAGMAITALGLSFCILLSPETPLWVIVGSLMLMGLGYGLFSSPNTNAIMSSVEKRHLAIASGMNATMRSIGQLLSMAIAMFCFAVFIGSETITPAVYPALMTSVTVAFIIFTALCVVGIAASWVRGTIHTDSD</sequence>
<evidence type="ECO:0000256" key="2">
    <source>
        <dbReference type="ARBA" id="ARBA00022448"/>
    </source>
</evidence>
<proteinExistence type="predicted"/>
<evidence type="ECO:0000313" key="8">
    <source>
        <dbReference type="EMBL" id="AGB02855.1"/>
    </source>
</evidence>
<keyword evidence="2" id="KW-0813">Transport</keyword>
<feature type="transmembrane region" description="Helical" evidence="6">
    <location>
        <begin position="105"/>
        <end position="126"/>
    </location>
</feature>
<feature type="transmembrane region" description="Helical" evidence="6">
    <location>
        <begin position="291"/>
        <end position="313"/>
    </location>
</feature>
<keyword evidence="9" id="KW-1185">Reference proteome</keyword>
<feature type="transmembrane region" description="Helical" evidence="6">
    <location>
        <begin position="325"/>
        <end position="345"/>
    </location>
</feature>
<reference evidence="9" key="1">
    <citation type="submission" date="2011-12" db="EMBL/GenBank/DDBJ databases">
        <title>Complete sequence of Methanoregula formicicum SMSP.</title>
        <authorList>
            <person name="Lucas S."/>
            <person name="Han J."/>
            <person name="Lapidus A."/>
            <person name="Cheng J.-F."/>
            <person name="Goodwin L."/>
            <person name="Pitluck S."/>
            <person name="Peters L."/>
            <person name="Ovchinnikova G."/>
            <person name="Teshima H."/>
            <person name="Detter J.C."/>
            <person name="Han C."/>
            <person name="Tapia R."/>
            <person name="Land M."/>
            <person name="Hauser L."/>
            <person name="Kyrpides N."/>
            <person name="Ivanova N."/>
            <person name="Pagani I."/>
            <person name="Imachi H."/>
            <person name="Tamaki H."/>
            <person name="Sekiguchi Y."/>
            <person name="Kamagata Y."/>
            <person name="Cadillo-Quiroz H."/>
            <person name="Zinder S."/>
            <person name="Liu W.-T."/>
            <person name="Woyke T."/>
        </authorList>
    </citation>
    <scope>NUCLEOTIDE SEQUENCE [LARGE SCALE GENOMIC DNA]</scope>
    <source>
        <strain evidence="9">DSM 22288 / NBRC 105244 / SMSP</strain>
    </source>
</reference>
<dbReference type="Pfam" id="PF07690">
    <property type="entry name" value="MFS_1"/>
    <property type="match status" value="2"/>
</dbReference>
<dbReference type="InterPro" id="IPR036259">
    <property type="entry name" value="MFS_trans_sf"/>
</dbReference>
<evidence type="ECO:0000256" key="3">
    <source>
        <dbReference type="ARBA" id="ARBA00022692"/>
    </source>
</evidence>
<feature type="transmembrane region" description="Helical" evidence="6">
    <location>
        <begin position="201"/>
        <end position="218"/>
    </location>
</feature>
<dbReference type="eggNOG" id="arCOG00143">
    <property type="taxonomic scope" value="Archaea"/>
</dbReference>
<dbReference type="SUPFAM" id="SSF103473">
    <property type="entry name" value="MFS general substrate transporter"/>
    <property type="match status" value="1"/>
</dbReference>
<evidence type="ECO:0000256" key="5">
    <source>
        <dbReference type="ARBA" id="ARBA00023136"/>
    </source>
</evidence>
<name>L0HFR6_METFS</name>
<dbReference type="PRINTS" id="PR00176">
    <property type="entry name" value="NANEUSMPORT"/>
</dbReference>
<dbReference type="PROSITE" id="PS50850">
    <property type="entry name" value="MFS"/>
    <property type="match status" value="1"/>
</dbReference>
<keyword evidence="3 6" id="KW-0812">Transmembrane</keyword>
<dbReference type="RefSeq" id="WP_015285818.1">
    <property type="nucleotide sequence ID" value="NC_019943.1"/>
</dbReference>
<dbReference type="InParanoid" id="L0HFR6"/>
<evidence type="ECO:0000259" key="7">
    <source>
        <dbReference type="PROSITE" id="PS50850"/>
    </source>
</evidence>
<dbReference type="PANTHER" id="PTHR42718:SF9">
    <property type="entry name" value="MAJOR FACILITATOR SUPERFAMILY MULTIDRUG TRANSPORTER MFSC"/>
    <property type="match status" value="1"/>
</dbReference>
<dbReference type="Gene3D" id="1.20.1720.10">
    <property type="entry name" value="Multidrug resistance protein D"/>
    <property type="match status" value="1"/>
</dbReference>
<feature type="transmembrane region" description="Helical" evidence="6">
    <location>
        <begin position="422"/>
        <end position="451"/>
    </location>
</feature>
<dbReference type="AlphaFoldDB" id="L0HFR6"/>
<dbReference type="CDD" id="cd17321">
    <property type="entry name" value="MFS_MMR_MDR_like"/>
    <property type="match status" value="1"/>
</dbReference>
<keyword evidence="4 6" id="KW-1133">Transmembrane helix</keyword>
<organism evidence="8 9">
    <name type="scientific">Methanoregula formicica (strain DSM 22288 / NBRC 105244 / SMSP)</name>
    <dbReference type="NCBI Taxonomy" id="593750"/>
    <lineage>
        <taxon>Archaea</taxon>
        <taxon>Methanobacteriati</taxon>
        <taxon>Methanobacteriota</taxon>
        <taxon>Stenosarchaea group</taxon>
        <taxon>Methanomicrobia</taxon>
        <taxon>Methanomicrobiales</taxon>
        <taxon>Methanoregulaceae</taxon>
        <taxon>Methanoregula</taxon>
    </lineage>
</organism>
<evidence type="ECO:0000256" key="6">
    <source>
        <dbReference type="SAM" id="Phobius"/>
    </source>
</evidence>
<dbReference type="PANTHER" id="PTHR42718">
    <property type="entry name" value="MAJOR FACILITATOR SUPERFAMILY MULTIDRUG TRANSPORTER MFSC"/>
    <property type="match status" value="1"/>
</dbReference>
<keyword evidence="5 6" id="KW-0472">Membrane</keyword>
<comment type="subcellular location">
    <subcellularLocation>
        <location evidence="1">Membrane</location>
        <topology evidence="1">Multi-pass membrane protein</topology>
    </subcellularLocation>
</comment>
<dbReference type="FunFam" id="1.20.1250.20:FF:000503">
    <property type="entry name" value="Drug resistance transporter, EmrB/QacA subfamily"/>
    <property type="match status" value="1"/>
</dbReference>
<dbReference type="KEGG" id="mfo:Metfor_1832"/>
<reference evidence="8 9" key="2">
    <citation type="journal article" date="2014" name="Genome Announc.">
        <title>Complete Genome Sequence of Methanoregula formicica SMSPT, a Mesophilic Hydrogenotrophic Methanogen Isolated from a Methanogenic Upflow Anaerobic Sludge Blanket Reactor.</title>
        <authorList>
            <person name="Yamamoto K."/>
            <person name="Tamaki H."/>
            <person name="Cadillo-Quiroz H."/>
            <person name="Imachi H."/>
            <person name="Kyrpides N."/>
            <person name="Woyke T."/>
            <person name="Goodwin L."/>
            <person name="Zinder S.H."/>
            <person name="Kamagata Y."/>
            <person name="Liu W.T."/>
        </authorList>
    </citation>
    <scope>NUCLEOTIDE SEQUENCE [LARGE SCALE GENOMIC DNA]</scope>
    <source>
        <strain evidence="9">DSM 22288 / NBRC 105244 / SMSP</strain>
    </source>
</reference>
<feature type="transmembrane region" description="Helical" evidence="6">
    <location>
        <begin position="76"/>
        <end position="99"/>
    </location>
</feature>
<feature type="transmembrane region" description="Helical" evidence="6">
    <location>
        <begin position="159"/>
        <end position="181"/>
    </location>
</feature>
<dbReference type="InterPro" id="IPR020846">
    <property type="entry name" value="MFS_dom"/>
</dbReference>
<dbReference type="HOGENOM" id="CLU_000960_28_3_2"/>
<evidence type="ECO:0000313" key="9">
    <source>
        <dbReference type="Proteomes" id="UP000010824"/>
    </source>
</evidence>
<dbReference type="OrthoDB" id="117970at2157"/>
<feature type="transmembrane region" description="Helical" evidence="6">
    <location>
        <begin position="224"/>
        <end position="240"/>
    </location>
</feature>
<gene>
    <name evidence="8" type="ordered locus">Metfor_1832</name>
</gene>
<accession>L0HFR6</accession>
<dbReference type="EMBL" id="CP003167">
    <property type="protein sequence ID" value="AGB02855.1"/>
    <property type="molecule type" value="Genomic_DNA"/>
</dbReference>
<feature type="transmembrane region" description="Helical" evidence="6">
    <location>
        <begin position="43"/>
        <end position="64"/>
    </location>
</feature>
<feature type="domain" description="Major facilitator superfamily (MFS) profile" evidence="7">
    <location>
        <begin position="10"/>
        <end position="457"/>
    </location>
</feature>
<dbReference type="GO" id="GO:0022857">
    <property type="term" value="F:transmembrane transporter activity"/>
    <property type="evidence" value="ECO:0007669"/>
    <property type="project" value="InterPro"/>
</dbReference>
<dbReference type="GO" id="GO:0016020">
    <property type="term" value="C:membrane"/>
    <property type="evidence" value="ECO:0007669"/>
    <property type="project" value="UniProtKB-SubCell"/>
</dbReference>
<dbReference type="GeneID" id="14308221"/>
<dbReference type="InterPro" id="IPR000175">
    <property type="entry name" value="Na/ntran_symport"/>
</dbReference>
<dbReference type="InterPro" id="IPR011701">
    <property type="entry name" value="MFS"/>
</dbReference>
<protein>
    <submittedName>
        <fullName evidence="8">Arabinose efflux permease family protein</fullName>
    </submittedName>
</protein>
<evidence type="ECO:0000256" key="4">
    <source>
        <dbReference type="ARBA" id="ARBA00022989"/>
    </source>
</evidence>
<feature type="transmembrane region" description="Helical" evidence="6">
    <location>
        <begin position="397"/>
        <end position="416"/>
    </location>
</feature>
<feature type="transmembrane region" description="Helical" evidence="6">
    <location>
        <begin position="133"/>
        <end position="153"/>
    </location>
</feature>